<feature type="compositionally biased region" description="Acidic residues" evidence="11">
    <location>
        <begin position="442"/>
        <end position="463"/>
    </location>
</feature>
<keyword evidence="8" id="KW-0539">Nucleus</keyword>
<name>A0A7G3AT26_LUTLO</name>
<dbReference type="Gene3D" id="1.10.287.110">
    <property type="entry name" value="DnaJ domain"/>
    <property type="match status" value="1"/>
</dbReference>
<feature type="coiled-coil region" evidence="10">
    <location>
        <begin position="208"/>
        <end position="252"/>
    </location>
</feature>
<evidence type="ECO:0000259" key="14">
    <source>
        <dbReference type="PROSITE" id="PS50076"/>
    </source>
</evidence>
<evidence type="ECO:0000256" key="3">
    <source>
        <dbReference type="ARBA" id="ARBA00022729"/>
    </source>
</evidence>
<dbReference type="PROSITE" id="PS00636">
    <property type="entry name" value="DNAJ_1"/>
    <property type="match status" value="1"/>
</dbReference>
<dbReference type="InterPro" id="IPR001623">
    <property type="entry name" value="DnaJ_domain"/>
</dbReference>
<dbReference type="InterPro" id="IPR052606">
    <property type="entry name" value="DnaJ_domain_protein"/>
</dbReference>
<feature type="signal peptide" evidence="13">
    <location>
        <begin position="1"/>
        <end position="18"/>
    </location>
</feature>
<reference evidence="16" key="1">
    <citation type="journal article" date="2020" name="BMC">
        <title>Leishmania infection induces a limited differential gene expression in the sand fly midgut.</title>
        <authorList>
            <person name="Coutinho-Abreu I.V."/>
            <person name="Serafim T.D."/>
            <person name="Meneses C."/>
            <person name="Kamhawi S."/>
            <person name="Oliveira F."/>
            <person name="Valenzuela J.G."/>
        </authorList>
    </citation>
    <scope>NUCLEOTIDE SEQUENCE</scope>
    <source>
        <strain evidence="16">Jacobina</strain>
        <tissue evidence="16">Midgut</tissue>
    </source>
</reference>
<feature type="domain" description="Myb-like" evidence="15">
    <location>
        <begin position="377"/>
        <end position="425"/>
    </location>
</feature>
<dbReference type="FunFam" id="1.10.10.60:FF:000180">
    <property type="entry name" value="DnaJ (Hsp40) homolog, subfamily C, member 2"/>
    <property type="match status" value="1"/>
</dbReference>
<keyword evidence="6 12" id="KW-0472">Membrane</keyword>
<evidence type="ECO:0000256" key="8">
    <source>
        <dbReference type="ARBA" id="ARBA00023242"/>
    </source>
</evidence>
<evidence type="ECO:0000256" key="10">
    <source>
        <dbReference type="SAM" id="Coils"/>
    </source>
</evidence>
<keyword evidence="10" id="KW-0175">Coiled coil</keyword>
<dbReference type="EMBL" id="GITU01005723">
    <property type="protein sequence ID" value="MBC1174426.1"/>
    <property type="molecule type" value="Transcribed_RNA"/>
</dbReference>
<keyword evidence="3 13" id="KW-0732">Signal</keyword>
<keyword evidence="2 12" id="KW-0812">Transmembrane</keyword>
<feature type="chain" id="PRO_5028950278" evidence="13">
    <location>
        <begin position="19"/>
        <end position="498"/>
    </location>
</feature>
<dbReference type="Pfam" id="PF00226">
    <property type="entry name" value="DnaJ"/>
    <property type="match status" value="1"/>
</dbReference>
<dbReference type="Pfam" id="PF23082">
    <property type="entry name" value="Myb_DNA-binding_2"/>
    <property type="match status" value="1"/>
</dbReference>
<keyword evidence="5 12" id="KW-1133">Transmembrane helix</keyword>
<feature type="compositionally biased region" description="Basic residues" evidence="11">
    <location>
        <begin position="473"/>
        <end position="483"/>
    </location>
</feature>
<dbReference type="SUPFAM" id="SSF46565">
    <property type="entry name" value="Chaperone J-domain"/>
    <property type="match status" value="1"/>
</dbReference>
<dbReference type="InterPro" id="IPR018253">
    <property type="entry name" value="DnaJ_domain_CS"/>
</dbReference>
<evidence type="ECO:0000256" key="9">
    <source>
        <dbReference type="ARBA" id="ARBA00037847"/>
    </source>
</evidence>
<evidence type="ECO:0000256" key="6">
    <source>
        <dbReference type="ARBA" id="ARBA00023136"/>
    </source>
</evidence>
<dbReference type="Gene3D" id="1.10.10.60">
    <property type="entry name" value="Homeodomain-like"/>
    <property type="match status" value="2"/>
</dbReference>
<evidence type="ECO:0000256" key="4">
    <source>
        <dbReference type="ARBA" id="ARBA00022737"/>
    </source>
</evidence>
<keyword evidence="7" id="KW-0143">Chaperone</keyword>
<evidence type="ECO:0000256" key="7">
    <source>
        <dbReference type="ARBA" id="ARBA00023186"/>
    </source>
</evidence>
<dbReference type="PROSITE" id="PS50090">
    <property type="entry name" value="MYB_LIKE"/>
    <property type="match status" value="2"/>
</dbReference>
<dbReference type="SMART" id="SM00717">
    <property type="entry name" value="SANT"/>
    <property type="match status" value="2"/>
</dbReference>
<proteinExistence type="predicted"/>
<dbReference type="SMART" id="SM00271">
    <property type="entry name" value="DnaJ"/>
    <property type="match status" value="1"/>
</dbReference>
<dbReference type="AlphaFoldDB" id="A0A7G3AT26"/>
<dbReference type="PROSITE" id="PS50076">
    <property type="entry name" value="DNAJ_2"/>
    <property type="match status" value="1"/>
</dbReference>
<evidence type="ECO:0000256" key="2">
    <source>
        <dbReference type="ARBA" id="ARBA00022692"/>
    </source>
</evidence>
<evidence type="ECO:0000259" key="15">
    <source>
        <dbReference type="PROSITE" id="PS50090"/>
    </source>
</evidence>
<dbReference type="GO" id="GO:0005634">
    <property type="term" value="C:nucleus"/>
    <property type="evidence" value="ECO:0007669"/>
    <property type="project" value="UniProtKB-SubCell"/>
</dbReference>
<keyword evidence="4" id="KW-0677">Repeat</keyword>
<feature type="transmembrane region" description="Helical" evidence="12">
    <location>
        <begin position="125"/>
        <end position="146"/>
    </location>
</feature>
<evidence type="ECO:0000256" key="1">
    <source>
        <dbReference type="ARBA" id="ARBA00004123"/>
    </source>
</evidence>
<comment type="subcellular location">
    <subcellularLocation>
        <location evidence="9">Endomembrane system</location>
        <topology evidence="9">Single-pass membrane protein</topology>
    </subcellularLocation>
    <subcellularLocation>
        <location evidence="1">Nucleus</location>
    </subcellularLocation>
</comment>
<dbReference type="InterPro" id="IPR001005">
    <property type="entry name" value="SANT/Myb"/>
</dbReference>
<dbReference type="GO" id="GO:0012505">
    <property type="term" value="C:endomembrane system"/>
    <property type="evidence" value="ECO:0007669"/>
    <property type="project" value="UniProtKB-SubCell"/>
</dbReference>
<dbReference type="PRINTS" id="PR00625">
    <property type="entry name" value="JDOMAIN"/>
</dbReference>
<dbReference type="PANTHER" id="PTHR44653:SF2">
    <property type="entry name" value="DNAJ HOMOLOG SUBFAMILY C MEMBER 1"/>
    <property type="match status" value="1"/>
</dbReference>
<evidence type="ECO:0000256" key="11">
    <source>
        <dbReference type="SAM" id="MobiDB-lite"/>
    </source>
</evidence>
<feature type="domain" description="J" evidence="14">
    <location>
        <begin position="36"/>
        <end position="100"/>
    </location>
</feature>
<organism evidence="16">
    <name type="scientific">Lutzomyia longipalpis</name>
    <name type="common">Sand fly</name>
    <dbReference type="NCBI Taxonomy" id="7200"/>
    <lineage>
        <taxon>Eukaryota</taxon>
        <taxon>Metazoa</taxon>
        <taxon>Ecdysozoa</taxon>
        <taxon>Arthropoda</taxon>
        <taxon>Hexapoda</taxon>
        <taxon>Insecta</taxon>
        <taxon>Pterygota</taxon>
        <taxon>Neoptera</taxon>
        <taxon>Endopterygota</taxon>
        <taxon>Diptera</taxon>
        <taxon>Nematocera</taxon>
        <taxon>Psychodoidea</taxon>
        <taxon>Psychodidae</taxon>
        <taxon>Lutzomyia</taxon>
        <taxon>Lutzomyia</taxon>
    </lineage>
</organism>
<evidence type="ECO:0000313" key="16">
    <source>
        <dbReference type="EMBL" id="MBC1174426.1"/>
    </source>
</evidence>
<dbReference type="PANTHER" id="PTHR44653">
    <property type="entry name" value="DNAJ HOMOLOG SUBFAMILY C MEMBER 1"/>
    <property type="match status" value="1"/>
</dbReference>
<evidence type="ECO:0000256" key="13">
    <source>
        <dbReference type="SAM" id="SignalP"/>
    </source>
</evidence>
<evidence type="ECO:0000256" key="5">
    <source>
        <dbReference type="ARBA" id="ARBA00022989"/>
    </source>
</evidence>
<dbReference type="Pfam" id="PF00249">
    <property type="entry name" value="Myb_DNA-binding"/>
    <property type="match status" value="1"/>
</dbReference>
<accession>A0A7G3AT26</accession>
<dbReference type="InterPro" id="IPR009057">
    <property type="entry name" value="Homeodomain-like_sf"/>
</dbReference>
<dbReference type="CDD" id="cd00167">
    <property type="entry name" value="SANT"/>
    <property type="match status" value="2"/>
</dbReference>
<protein>
    <submittedName>
        <fullName evidence="16">Putative molecular chaperone dnaj superfamily protein</fullName>
    </submittedName>
</protein>
<dbReference type="CDD" id="cd06257">
    <property type="entry name" value="DnaJ"/>
    <property type="match status" value="1"/>
</dbReference>
<sequence>MKSTIFLVLAVLIGSSRAWDNVDFEIFDLVEDINENFYSLLGINQNATTAEVKRAFRTLSVIHHPDKTTAEDANEKFRNLVAVYEVLKDTEKREKYDNVLKNGLPNWKSGLYYYRRFRKMGIAEMVSILSLIITIGQYLISWAVYFEKKYTAEQILGSKIKKIQKKQKGTIDMDRILEEIPKPSIFQTLPFQIPLFIWRFPRRCRDTYREYRQVKQQQLEDEERQQEEEKRQQEMVEKIQKQKEEAKGLRKRKAFVVPEKTDEELSGYTNVMSKGTSDGHVRPVHHSQAPISGGLWTDDDLNELVRLVKKYPGGTTDRWETIANAMNRSVPEVTFMAAKLKDNPLKTSNATEIEEIVQKKGKQKTQDGNQLIIPVTNWSQQQQQALEAAIVKYPKGGAGDRWQKIANCVQDKSREECMARYKYLVDLVKKQREEVAPSDEKDAAEEEPAATPEEIPEEPDEVEIPQPEEQPKAKGRNRRRERKKLAELTLEEYEEYDK</sequence>
<feature type="region of interest" description="Disordered" evidence="11">
    <location>
        <begin position="433"/>
        <end position="486"/>
    </location>
</feature>
<dbReference type="InterPro" id="IPR036869">
    <property type="entry name" value="J_dom_sf"/>
</dbReference>
<dbReference type="VEuPathDB" id="VectorBase:LLONM1_006904"/>
<dbReference type="SUPFAM" id="SSF46689">
    <property type="entry name" value="Homeodomain-like"/>
    <property type="match status" value="2"/>
</dbReference>
<feature type="domain" description="Myb-like" evidence="15">
    <location>
        <begin position="288"/>
        <end position="329"/>
    </location>
</feature>
<evidence type="ECO:0000256" key="12">
    <source>
        <dbReference type="SAM" id="Phobius"/>
    </source>
</evidence>